<protein>
    <submittedName>
        <fullName evidence="2">Uncharacterized protein</fullName>
    </submittedName>
</protein>
<reference evidence="2" key="2">
    <citation type="submission" date="2017-01" db="EMBL/GenBank/DDBJ databases">
        <authorList>
            <person name="Mah S.A."/>
            <person name="Swanson W.J."/>
            <person name="Moy G.W."/>
            <person name="Vacquier V.D."/>
        </authorList>
    </citation>
    <scope>NUCLEOTIDE SEQUENCE [LARGE SCALE GENOMIC DNA]</scope>
    <source>
        <strain evidence="2">ID-206-W2</strain>
    </source>
</reference>
<organism evidence="2 3">
    <name type="scientific">Smittium culicis</name>
    <dbReference type="NCBI Taxonomy" id="133412"/>
    <lineage>
        <taxon>Eukaryota</taxon>
        <taxon>Fungi</taxon>
        <taxon>Fungi incertae sedis</taxon>
        <taxon>Zoopagomycota</taxon>
        <taxon>Kickxellomycotina</taxon>
        <taxon>Harpellomycetes</taxon>
        <taxon>Harpellales</taxon>
        <taxon>Legeriomycetaceae</taxon>
        <taxon>Smittium</taxon>
    </lineage>
</organism>
<dbReference type="EMBL" id="LSSM01002196">
    <property type="protein sequence ID" value="OMJ22692.1"/>
    <property type="molecule type" value="Genomic_DNA"/>
</dbReference>
<dbReference type="Proteomes" id="UP000187429">
    <property type="component" value="Unassembled WGS sequence"/>
</dbReference>
<evidence type="ECO:0000313" key="2">
    <source>
        <dbReference type="EMBL" id="OMJ27175.1"/>
    </source>
</evidence>
<gene>
    <name evidence="2" type="ORF">AYI69_g3398</name>
    <name evidence="1" type="ORF">AYI69_g5300</name>
</gene>
<proteinExistence type="predicted"/>
<keyword evidence="3" id="KW-1185">Reference proteome</keyword>
<accession>A0A1R1YK55</accession>
<comment type="caution">
    <text evidence="2">The sequence shown here is derived from an EMBL/GenBank/DDBJ whole genome shotgun (WGS) entry which is preliminary data.</text>
</comment>
<evidence type="ECO:0000313" key="1">
    <source>
        <dbReference type="EMBL" id="OMJ22692.1"/>
    </source>
</evidence>
<evidence type="ECO:0000313" key="3">
    <source>
        <dbReference type="Proteomes" id="UP000187429"/>
    </source>
</evidence>
<name>A0A1R1YK55_9FUNG</name>
<dbReference type="EMBL" id="LSSM01001131">
    <property type="protein sequence ID" value="OMJ27175.1"/>
    <property type="molecule type" value="Genomic_DNA"/>
</dbReference>
<dbReference type="AlphaFoldDB" id="A0A1R1YK55"/>
<sequence>MHIDLSFSSAPEAIKFCFGWHATHNTTSVCPTNFCTICLFCRFQIYTHLSSLPLTIYFPAVVLNDAKQQYIELACPLYVFKHLLDW</sequence>
<reference evidence="3" key="1">
    <citation type="submission" date="2017-01" db="EMBL/GenBank/DDBJ databases">
        <authorList>
            <person name="Wang Y."/>
            <person name="White M."/>
            <person name="Kvist S."/>
            <person name="Moncalvo J.-M."/>
        </authorList>
    </citation>
    <scope>NUCLEOTIDE SEQUENCE [LARGE SCALE GENOMIC DNA]</scope>
    <source>
        <strain evidence="3">ID-206-W2</strain>
    </source>
</reference>